<protein>
    <submittedName>
        <fullName evidence="1">Sjogrens syndrome scleroderma autoantigen 1</fullName>
    </submittedName>
</protein>
<dbReference type="KEGG" id="shc:Shell_0169"/>
<dbReference type="EMBL" id="CP002051">
    <property type="protein sequence ID" value="ADI31312.1"/>
    <property type="molecule type" value="Genomic_DNA"/>
</dbReference>
<sequence>MSGKIDPVKKMAELLKSGATMLGETCPVKGCNLPLFKLPSGEIVCPVHGKVYMVKTEEEALEVKEKVSLKSVLDKLENKVLLILDDLSSNSIPQTSELIEWLEVLERIRRIKKLISEK</sequence>
<proteinExistence type="predicted"/>
<accession>D7DAW5</accession>
<organism evidence="1 2">
    <name type="scientific">Staphylothermus hellenicus (strain DSM 12710 / JCM 10830 / BK20S6-10-b1 / P8)</name>
    <dbReference type="NCBI Taxonomy" id="591019"/>
    <lineage>
        <taxon>Archaea</taxon>
        <taxon>Thermoproteota</taxon>
        <taxon>Thermoprotei</taxon>
        <taxon>Desulfurococcales</taxon>
        <taxon>Desulfurococcaceae</taxon>
        <taxon>Staphylothermus</taxon>
    </lineage>
</organism>
<dbReference type="AlphaFoldDB" id="D7DAW5"/>
<dbReference type="GeneID" id="9233458"/>
<name>D7DAW5_STAHD</name>
<keyword evidence="2" id="KW-1185">Reference proteome</keyword>
<reference evidence="2" key="1">
    <citation type="submission" date="2010-05" db="EMBL/GenBank/DDBJ databases">
        <title>Complete sequence of Staphylothermus hellenicus DSM 12710.</title>
        <authorList>
            <consortium name="US DOE Joint Genome Institute"/>
            <person name="Lucas S."/>
            <person name="Copeland A."/>
            <person name="Lapidus A."/>
            <person name="Cheng J.-F."/>
            <person name="Bruce D."/>
            <person name="Goodwin L."/>
            <person name="Pitluck S."/>
            <person name="Davenport K."/>
            <person name="Detter J.C."/>
            <person name="Han C."/>
            <person name="Tapia R."/>
            <person name="Larimer F."/>
            <person name="Land M."/>
            <person name="Hauser L."/>
            <person name="Kyrpides N."/>
            <person name="Mikhailova N."/>
            <person name="Anderson I.J."/>
            <person name="Woyke T."/>
        </authorList>
    </citation>
    <scope>NUCLEOTIDE SEQUENCE [LARGE SCALE GENOMIC DNA]</scope>
    <source>
        <strain evidence="2">DSM 12710 / JCM 10830 / BK20S6-10-b1 / P8</strain>
    </source>
</reference>
<dbReference type="InterPro" id="IPR009563">
    <property type="entry name" value="SSSCA1"/>
</dbReference>
<dbReference type="Pfam" id="PF06677">
    <property type="entry name" value="Auto_anti-p27"/>
    <property type="match status" value="1"/>
</dbReference>
<dbReference type="NCBIfam" id="NF001647">
    <property type="entry name" value="PRK00420.1-4"/>
    <property type="match status" value="1"/>
</dbReference>
<evidence type="ECO:0000313" key="2">
    <source>
        <dbReference type="Proteomes" id="UP000002573"/>
    </source>
</evidence>
<dbReference type="RefSeq" id="WP_013142510.1">
    <property type="nucleotide sequence ID" value="NC_014205.1"/>
</dbReference>
<gene>
    <name evidence="1" type="ordered locus">Shell_0169</name>
</gene>
<dbReference type="OrthoDB" id="26305at2157"/>
<reference evidence="1 2" key="2">
    <citation type="journal article" date="2011" name="Stand. Genomic Sci.">
        <title>Complete genome sequence of Staphylothermus hellenicus P8.</title>
        <authorList>
            <person name="Anderson I."/>
            <person name="Wirth R."/>
            <person name="Lucas S."/>
            <person name="Copeland A."/>
            <person name="Lapidus A."/>
            <person name="Cheng J.F."/>
            <person name="Goodwin L."/>
            <person name="Pitluck S."/>
            <person name="Davenport K."/>
            <person name="Detter J.C."/>
            <person name="Han C."/>
            <person name="Tapia R."/>
            <person name="Land M."/>
            <person name="Hauser L."/>
            <person name="Pati A."/>
            <person name="Mikhailova N."/>
            <person name="Woyke T."/>
            <person name="Klenk H.P."/>
            <person name="Kyrpides N."/>
            <person name="Ivanova N."/>
        </authorList>
    </citation>
    <scope>NUCLEOTIDE SEQUENCE [LARGE SCALE GENOMIC DNA]</scope>
    <source>
        <strain evidence="2">DSM 12710 / JCM 10830 / BK20S6-10-b1 / P8</strain>
    </source>
</reference>
<dbReference type="HOGENOM" id="CLU_142653_1_0_2"/>
<dbReference type="eggNOG" id="arCOG00578">
    <property type="taxonomic scope" value="Archaea"/>
</dbReference>
<evidence type="ECO:0000313" key="1">
    <source>
        <dbReference type="EMBL" id="ADI31312.1"/>
    </source>
</evidence>
<dbReference type="STRING" id="591019.Shell_0169"/>
<dbReference type="Proteomes" id="UP000002573">
    <property type="component" value="Chromosome"/>
</dbReference>